<evidence type="ECO:0000313" key="1">
    <source>
        <dbReference type="EMBL" id="CAB4015210.1"/>
    </source>
</evidence>
<keyword evidence="2" id="KW-1185">Reference proteome</keyword>
<feature type="non-terminal residue" evidence="1">
    <location>
        <position position="139"/>
    </location>
</feature>
<organism evidence="1 2">
    <name type="scientific">Paramuricea clavata</name>
    <name type="common">Red gorgonian</name>
    <name type="synonym">Violescent sea-whip</name>
    <dbReference type="NCBI Taxonomy" id="317549"/>
    <lineage>
        <taxon>Eukaryota</taxon>
        <taxon>Metazoa</taxon>
        <taxon>Cnidaria</taxon>
        <taxon>Anthozoa</taxon>
        <taxon>Octocorallia</taxon>
        <taxon>Malacalcyonacea</taxon>
        <taxon>Plexauridae</taxon>
        <taxon>Paramuricea</taxon>
    </lineage>
</organism>
<evidence type="ECO:0000313" key="2">
    <source>
        <dbReference type="Proteomes" id="UP001152795"/>
    </source>
</evidence>
<dbReference type="EMBL" id="CACRXK020008626">
    <property type="protein sequence ID" value="CAB4015210.1"/>
    <property type="molecule type" value="Genomic_DNA"/>
</dbReference>
<gene>
    <name evidence="1" type="ORF">PACLA_8A049095</name>
</gene>
<sequence>MNGPLFLHSDPWLEQRYVIPEEGTCEEKKKESTEHVHLTQTSVHSPLKFLLLDATRFSKSIKVVRCTACVLRFFHNVARGKLEKRHGELDVEEIQEAEYYWIRYVQRNGFESELRAVKSRQQIPRQSPTRSLNAVLDDN</sequence>
<proteinExistence type="predicted"/>
<accession>A0A7D9IT13</accession>
<name>A0A7D9IT13_PARCT</name>
<protein>
    <submittedName>
        <fullName evidence="1">Tigger transposable element-derived 6, partial</fullName>
    </submittedName>
</protein>
<reference evidence="1" key="1">
    <citation type="submission" date="2020-04" db="EMBL/GenBank/DDBJ databases">
        <authorList>
            <person name="Alioto T."/>
            <person name="Alioto T."/>
            <person name="Gomez Garrido J."/>
        </authorList>
    </citation>
    <scope>NUCLEOTIDE SEQUENCE</scope>
    <source>
        <strain evidence="1">A484AB</strain>
    </source>
</reference>
<dbReference type="Proteomes" id="UP001152795">
    <property type="component" value="Unassembled WGS sequence"/>
</dbReference>
<dbReference type="AlphaFoldDB" id="A0A7D9IT13"/>
<comment type="caution">
    <text evidence="1">The sequence shown here is derived from an EMBL/GenBank/DDBJ whole genome shotgun (WGS) entry which is preliminary data.</text>
</comment>
<dbReference type="OrthoDB" id="8050632at2759"/>